<dbReference type="InterPro" id="IPR020599">
    <property type="entry name" value="Transl_elong_fac_P/YeiP"/>
</dbReference>
<evidence type="ECO:0000256" key="4">
    <source>
        <dbReference type="ARBA" id="ARBA00022490"/>
    </source>
</evidence>
<dbReference type="FunFam" id="2.30.30.30:FF:000003">
    <property type="entry name" value="Elongation factor P"/>
    <property type="match status" value="1"/>
</dbReference>
<dbReference type="InterPro" id="IPR008991">
    <property type="entry name" value="Translation_prot_SH3-like_sf"/>
</dbReference>
<dbReference type="FunFam" id="2.40.50.140:FF:000004">
    <property type="entry name" value="Elongation factor P"/>
    <property type="match status" value="1"/>
</dbReference>
<comment type="pathway">
    <text evidence="2">Protein biosynthesis; polypeptide chain elongation.</text>
</comment>
<dbReference type="PANTHER" id="PTHR30053:SF12">
    <property type="entry name" value="ELONGATION FACTOR P (EF-P) FAMILY PROTEIN"/>
    <property type="match status" value="1"/>
</dbReference>
<dbReference type="Pfam" id="PF09285">
    <property type="entry name" value="Elong-fact-P_C"/>
    <property type="match status" value="1"/>
</dbReference>
<dbReference type="InterPro" id="IPR015365">
    <property type="entry name" value="Elong-fact-P_C"/>
</dbReference>
<dbReference type="SMART" id="SM00841">
    <property type="entry name" value="Elong-fact-P_C"/>
    <property type="match status" value="1"/>
</dbReference>
<dbReference type="InterPro" id="IPR012340">
    <property type="entry name" value="NA-bd_OB-fold"/>
</dbReference>
<dbReference type="GO" id="GO:0043043">
    <property type="term" value="P:peptide biosynthetic process"/>
    <property type="evidence" value="ECO:0007669"/>
    <property type="project" value="InterPro"/>
</dbReference>
<proteinExistence type="inferred from homology"/>
<dbReference type="NCBIfam" id="TIGR00038">
    <property type="entry name" value="efp"/>
    <property type="match status" value="1"/>
</dbReference>
<evidence type="ECO:0000313" key="9">
    <source>
        <dbReference type="EMBL" id="VAW09582.1"/>
    </source>
</evidence>
<protein>
    <submittedName>
        <fullName evidence="9">Translation elongation factor P</fullName>
    </submittedName>
</protein>
<dbReference type="GO" id="GO:0005829">
    <property type="term" value="C:cytosol"/>
    <property type="evidence" value="ECO:0007669"/>
    <property type="project" value="UniProtKB-ARBA"/>
</dbReference>
<dbReference type="NCBIfam" id="NF001810">
    <property type="entry name" value="PRK00529.1"/>
    <property type="match status" value="1"/>
</dbReference>
<dbReference type="InterPro" id="IPR014722">
    <property type="entry name" value="Rib_uL2_dom2"/>
</dbReference>
<dbReference type="PANTHER" id="PTHR30053">
    <property type="entry name" value="ELONGATION FACTOR P"/>
    <property type="match status" value="1"/>
</dbReference>
<dbReference type="InterPro" id="IPR013185">
    <property type="entry name" value="Transl_elong_KOW-like"/>
</dbReference>
<reference evidence="9" key="1">
    <citation type="submission" date="2018-06" db="EMBL/GenBank/DDBJ databases">
        <authorList>
            <person name="Zhirakovskaya E."/>
        </authorList>
    </citation>
    <scope>NUCLEOTIDE SEQUENCE</scope>
</reference>
<comment type="similarity">
    <text evidence="3">Belongs to the elongation factor P family.</text>
</comment>
<dbReference type="HAMAP" id="MF_00141">
    <property type="entry name" value="EF_P"/>
    <property type="match status" value="1"/>
</dbReference>
<dbReference type="FunFam" id="2.40.50.140:FF:000009">
    <property type="entry name" value="Elongation factor P"/>
    <property type="match status" value="1"/>
</dbReference>
<dbReference type="PIRSF" id="PIRSF005901">
    <property type="entry name" value="EF-P"/>
    <property type="match status" value="1"/>
</dbReference>
<organism evidence="9">
    <name type="scientific">hydrothermal vent metagenome</name>
    <dbReference type="NCBI Taxonomy" id="652676"/>
    <lineage>
        <taxon>unclassified sequences</taxon>
        <taxon>metagenomes</taxon>
        <taxon>ecological metagenomes</taxon>
    </lineage>
</organism>
<evidence type="ECO:0000256" key="3">
    <source>
        <dbReference type="ARBA" id="ARBA00009479"/>
    </source>
</evidence>
<feature type="domain" description="Elongation factor P C-terminal" evidence="7">
    <location>
        <begin position="129"/>
        <end position="184"/>
    </location>
</feature>
<evidence type="ECO:0000259" key="8">
    <source>
        <dbReference type="SMART" id="SM01185"/>
    </source>
</evidence>
<dbReference type="InterPro" id="IPR011768">
    <property type="entry name" value="Transl_elongation_fac_P"/>
</dbReference>
<keyword evidence="4" id="KW-0963">Cytoplasm</keyword>
<dbReference type="UniPathway" id="UPA00345"/>
<dbReference type="AlphaFoldDB" id="A0A3B0T5B0"/>
<accession>A0A3B0T5B0</accession>
<dbReference type="CDD" id="cd04470">
    <property type="entry name" value="S1_EF-P_repeat_1"/>
    <property type="match status" value="1"/>
</dbReference>
<dbReference type="Gene3D" id="2.40.50.140">
    <property type="entry name" value="Nucleic acid-binding proteins"/>
    <property type="match status" value="2"/>
</dbReference>
<evidence type="ECO:0000256" key="2">
    <source>
        <dbReference type="ARBA" id="ARBA00004815"/>
    </source>
</evidence>
<evidence type="ECO:0000256" key="6">
    <source>
        <dbReference type="ARBA" id="ARBA00022917"/>
    </source>
</evidence>
<keyword evidence="6" id="KW-0648">Protein biosynthesis</keyword>
<dbReference type="SUPFAM" id="SSF50249">
    <property type="entry name" value="Nucleic acid-binding proteins"/>
    <property type="match status" value="2"/>
</dbReference>
<comment type="subcellular location">
    <subcellularLocation>
        <location evidence="1">Cytoplasm</location>
    </subcellularLocation>
</comment>
<dbReference type="InterPro" id="IPR001059">
    <property type="entry name" value="Transl_elong_P/YeiP_cen"/>
</dbReference>
<dbReference type="GO" id="GO:0003746">
    <property type="term" value="F:translation elongation factor activity"/>
    <property type="evidence" value="ECO:0007669"/>
    <property type="project" value="UniProtKB-KW"/>
</dbReference>
<evidence type="ECO:0000259" key="7">
    <source>
        <dbReference type="SMART" id="SM00841"/>
    </source>
</evidence>
<dbReference type="Pfam" id="PF01132">
    <property type="entry name" value="EFP"/>
    <property type="match status" value="1"/>
</dbReference>
<sequence>MISTNDVRPGYALETPDGLFQVVDHQHVKPGKGKAFVRMKLRNLHTGALFDKTFRAGENVKRATIDRRDMTFLYKDDVGFNFMDGETFEQVSVSESLMADAAPYLVDGATIQVALHEGQPIGVDLPPAVELKVSYAEPGVKGDRVSGATKPVTMETGLVIQAPLFVDVDDVVKVDTRSGDYITRTS</sequence>
<dbReference type="EMBL" id="UOEK01000610">
    <property type="protein sequence ID" value="VAW09582.1"/>
    <property type="molecule type" value="Genomic_DNA"/>
</dbReference>
<dbReference type="Pfam" id="PF08207">
    <property type="entry name" value="EFP_N"/>
    <property type="match status" value="1"/>
</dbReference>
<feature type="domain" description="Translation elongation factor P/YeiP central" evidence="8">
    <location>
        <begin position="67"/>
        <end position="121"/>
    </location>
</feature>
<evidence type="ECO:0000256" key="1">
    <source>
        <dbReference type="ARBA" id="ARBA00004496"/>
    </source>
</evidence>
<dbReference type="SMART" id="SM01185">
    <property type="entry name" value="EFP"/>
    <property type="match status" value="1"/>
</dbReference>
<gene>
    <name evidence="9" type="ORF">MNBD_ACTINO02-1760</name>
</gene>
<evidence type="ECO:0000256" key="5">
    <source>
        <dbReference type="ARBA" id="ARBA00022768"/>
    </source>
</evidence>
<dbReference type="SUPFAM" id="SSF50104">
    <property type="entry name" value="Translation proteins SH3-like domain"/>
    <property type="match status" value="1"/>
</dbReference>
<keyword evidence="5 9" id="KW-0251">Elongation factor</keyword>
<dbReference type="Gene3D" id="2.30.30.30">
    <property type="match status" value="1"/>
</dbReference>
<name>A0A3B0T5B0_9ZZZZ</name>